<dbReference type="AlphaFoldDB" id="A0A6A4FWV5"/>
<dbReference type="Proteomes" id="UP000434957">
    <property type="component" value="Unassembled WGS sequence"/>
</dbReference>
<protein>
    <submittedName>
        <fullName evidence="1">Uncharacterized protein</fullName>
    </submittedName>
</protein>
<gene>
    <name evidence="1" type="ORF">PR003_g7876</name>
</gene>
<sequence length="110" mass="13221">MRWHRQCELTLDEDRRAVARSFEMMDETSDIENYFGTKFERKQGKIYVLLVVPQVHDEKCGEQRARKKARSLTIMDDETMNSIADHSKIDMWHIALGIRHDEPDFPEWFY</sequence>
<evidence type="ECO:0000313" key="2">
    <source>
        <dbReference type="Proteomes" id="UP000434957"/>
    </source>
</evidence>
<organism evidence="1 2">
    <name type="scientific">Phytophthora rubi</name>
    <dbReference type="NCBI Taxonomy" id="129364"/>
    <lineage>
        <taxon>Eukaryota</taxon>
        <taxon>Sar</taxon>
        <taxon>Stramenopiles</taxon>
        <taxon>Oomycota</taxon>
        <taxon>Peronosporomycetes</taxon>
        <taxon>Peronosporales</taxon>
        <taxon>Peronosporaceae</taxon>
        <taxon>Phytophthora</taxon>
    </lineage>
</organism>
<comment type="caution">
    <text evidence="1">The sequence shown here is derived from an EMBL/GenBank/DDBJ whole genome shotgun (WGS) entry which is preliminary data.</text>
</comment>
<dbReference type="EMBL" id="QXFT01000380">
    <property type="protein sequence ID" value="KAE9345574.1"/>
    <property type="molecule type" value="Genomic_DNA"/>
</dbReference>
<proteinExistence type="predicted"/>
<accession>A0A6A4FWV5</accession>
<name>A0A6A4FWV5_9STRA</name>
<reference evidence="1 2" key="1">
    <citation type="submission" date="2018-08" db="EMBL/GenBank/DDBJ databases">
        <title>Genomic investigation of the strawberry pathogen Phytophthora fragariae indicates pathogenicity is determined by transcriptional variation in three key races.</title>
        <authorList>
            <person name="Adams T.M."/>
            <person name="Armitage A.D."/>
            <person name="Sobczyk M.K."/>
            <person name="Bates H.J."/>
            <person name="Dunwell J.M."/>
            <person name="Nellist C.F."/>
            <person name="Harrison R.J."/>
        </authorList>
    </citation>
    <scope>NUCLEOTIDE SEQUENCE [LARGE SCALE GENOMIC DNA]</scope>
    <source>
        <strain evidence="1 2">SCRP333</strain>
    </source>
</reference>
<evidence type="ECO:0000313" key="1">
    <source>
        <dbReference type="EMBL" id="KAE9345574.1"/>
    </source>
</evidence>
<keyword evidence="2" id="KW-1185">Reference proteome</keyword>